<dbReference type="EMBL" id="BMAO01026893">
    <property type="protein sequence ID" value="GFR13167.1"/>
    <property type="molecule type" value="Genomic_DNA"/>
</dbReference>
<reference evidence="1" key="1">
    <citation type="submission" date="2020-07" db="EMBL/GenBank/DDBJ databases">
        <title>Multicomponent nature underlies the extraordinary mechanical properties of spider dragline silk.</title>
        <authorList>
            <person name="Kono N."/>
            <person name="Nakamura H."/>
            <person name="Mori M."/>
            <person name="Yoshida Y."/>
            <person name="Ohtoshi R."/>
            <person name="Malay A.D."/>
            <person name="Moran D.A.P."/>
            <person name="Tomita M."/>
            <person name="Numata K."/>
            <person name="Arakawa K."/>
        </authorList>
    </citation>
    <scope>NUCLEOTIDE SEQUENCE</scope>
</reference>
<accession>A0A8X6LLX6</accession>
<name>A0A8X6LLX6_TRICU</name>
<gene>
    <name evidence="1" type="ORF">TNCT_292361</name>
</gene>
<proteinExistence type="predicted"/>
<evidence type="ECO:0000313" key="2">
    <source>
        <dbReference type="Proteomes" id="UP000887116"/>
    </source>
</evidence>
<dbReference type="Proteomes" id="UP000887116">
    <property type="component" value="Unassembled WGS sequence"/>
</dbReference>
<comment type="caution">
    <text evidence="1">The sequence shown here is derived from an EMBL/GenBank/DDBJ whole genome shotgun (WGS) entry which is preliminary data.</text>
</comment>
<dbReference type="AlphaFoldDB" id="A0A8X6LLX6"/>
<sequence>MMNLLSSSRGVVAAGAACNSKRRISKRCNSICRCSASASRSSRRCSASRSSRCCCSFTFKSFQLTSVVAAQLHVQVVAAQLHVQVVALSLVKSCCSASRKFSFMFKF</sequence>
<keyword evidence="2" id="KW-1185">Reference proteome</keyword>
<evidence type="ECO:0000313" key="1">
    <source>
        <dbReference type="EMBL" id="GFR13167.1"/>
    </source>
</evidence>
<protein>
    <submittedName>
        <fullName evidence="1">Uncharacterized protein</fullName>
    </submittedName>
</protein>
<organism evidence="1 2">
    <name type="scientific">Trichonephila clavata</name>
    <name type="common">Joro spider</name>
    <name type="synonym">Nephila clavata</name>
    <dbReference type="NCBI Taxonomy" id="2740835"/>
    <lineage>
        <taxon>Eukaryota</taxon>
        <taxon>Metazoa</taxon>
        <taxon>Ecdysozoa</taxon>
        <taxon>Arthropoda</taxon>
        <taxon>Chelicerata</taxon>
        <taxon>Arachnida</taxon>
        <taxon>Araneae</taxon>
        <taxon>Araneomorphae</taxon>
        <taxon>Entelegynae</taxon>
        <taxon>Araneoidea</taxon>
        <taxon>Nephilidae</taxon>
        <taxon>Trichonephila</taxon>
    </lineage>
</organism>